<dbReference type="Gene3D" id="3.30.890.10">
    <property type="entry name" value="Methyl-cpg-binding Protein 2, Chain A"/>
    <property type="match status" value="1"/>
</dbReference>
<keyword evidence="6" id="KW-0238">DNA-binding</keyword>
<feature type="domain" description="MBD" evidence="10">
    <location>
        <begin position="37"/>
        <end position="105"/>
    </location>
</feature>
<dbReference type="GO" id="GO:0006346">
    <property type="term" value="P:DNA methylation-dependent constitutive heterochromatin formation"/>
    <property type="evidence" value="ECO:0007669"/>
    <property type="project" value="TreeGrafter"/>
</dbReference>
<name>A0A4Y7NP88_9CRUS</name>
<evidence type="ECO:0000256" key="8">
    <source>
        <dbReference type="ARBA" id="ARBA00023242"/>
    </source>
</evidence>
<evidence type="ECO:0000259" key="10">
    <source>
        <dbReference type="PROSITE" id="PS50982"/>
    </source>
</evidence>
<dbReference type="PANTHER" id="PTHR12396:SF0">
    <property type="entry name" value="METHYL-CPG BINDING DOMAIN PROTEIN-LIKE, ISOFORM C"/>
    <property type="match status" value="1"/>
</dbReference>
<dbReference type="PROSITE" id="PS50982">
    <property type="entry name" value="MBD"/>
    <property type="match status" value="1"/>
</dbReference>
<dbReference type="GO" id="GO:0000122">
    <property type="term" value="P:negative regulation of transcription by RNA polymerase II"/>
    <property type="evidence" value="ECO:0007669"/>
    <property type="project" value="TreeGrafter"/>
</dbReference>
<feature type="region of interest" description="Disordered" evidence="9">
    <location>
        <begin position="1"/>
        <end position="26"/>
    </location>
</feature>
<dbReference type="EMBL" id="LR024817">
    <property type="protein sequence ID" value="SVE94436.1"/>
    <property type="molecule type" value="mRNA"/>
</dbReference>
<dbReference type="InterPro" id="IPR025884">
    <property type="entry name" value="MeCpG-bd_2/3_C_dom"/>
</dbReference>
<evidence type="ECO:0000256" key="4">
    <source>
        <dbReference type="ARBA" id="ARBA00022553"/>
    </source>
</evidence>
<protein>
    <submittedName>
        <fullName evidence="11">EOG090X0BDJ</fullName>
    </submittedName>
</protein>
<keyword evidence="7" id="KW-0804">Transcription</keyword>
<comment type="subcellular location">
    <subcellularLocation>
        <location evidence="2">Chromosome</location>
    </subcellularLocation>
    <subcellularLocation>
        <location evidence="1">Nucleus</location>
    </subcellularLocation>
</comment>
<organism evidence="11">
    <name type="scientific">Simocephalus serrulatus</name>
    <dbReference type="NCBI Taxonomy" id="117539"/>
    <lineage>
        <taxon>Eukaryota</taxon>
        <taxon>Metazoa</taxon>
        <taxon>Ecdysozoa</taxon>
        <taxon>Arthropoda</taxon>
        <taxon>Crustacea</taxon>
        <taxon>Branchiopoda</taxon>
        <taxon>Diplostraca</taxon>
        <taxon>Cladocera</taxon>
        <taxon>Anomopoda</taxon>
        <taxon>Daphniidae</taxon>
        <taxon>Simocephalus</taxon>
    </lineage>
</organism>
<evidence type="ECO:0000256" key="6">
    <source>
        <dbReference type="ARBA" id="ARBA00023125"/>
    </source>
</evidence>
<dbReference type="Pfam" id="PF01429">
    <property type="entry name" value="MBD"/>
    <property type="match status" value="1"/>
</dbReference>
<dbReference type="InterPro" id="IPR032343">
    <property type="entry name" value="MBD2/MBD3_p55-bd"/>
</dbReference>
<accession>A0A4Y7NP88</accession>
<evidence type="ECO:0000256" key="7">
    <source>
        <dbReference type="ARBA" id="ARBA00023163"/>
    </source>
</evidence>
<dbReference type="SUPFAM" id="SSF54171">
    <property type="entry name" value="DNA-binding domain"/>
    <property type="match status" value="1"/>
</dbReference>
<feature type="compositionally biased region" description="Polar residues" evidence="9">
    <location>
        <begin position="9"/>
        <end position="18"/>
    </location>
</feature>
<keyword evidence="3" id="KW-0158">Chromosome</keyword>
<keyword evidence="8" id="KW-0539">Nucleus</keyword>
<sequence>MRLRDSAALNKNTNSSSGMGARPPGRRVLTKGEMAKIDRKRFECNALPKGWTREEVVRRIGLSAGTKDIFYYSPNGKKFRSKPQLVRYLGDTVDLTTFDFKTGKINAILLRKNRKKAQPDLARGFRNDLSVIPPIRQTASIFKQPVTIVKSQECKVRHELKHGRQEKPRQLFWEKRLENLKFLSVNEEESRLPPSIKPVGPNVNCDTALQSLVSSLHTVIQGVSITGQTGSKSALEKNAGVFLNPDQPLVQGLVISESDIRKQEERVLSARVRLQEALRSL</sequence>
<dbReference type="GO" id="GO:0008327">
    <property type="term" value="F:methyl-CpG binding"/>
    <property type="evidence" value="ECO:0007669"/>
    <property type="project" value="TreeGrafter"/>
</dbReference>
<dbReference type="CDD" id="cd01396">
    <property type="entry name" value="MeCP2_MBD"/>
    <property type="match status" value="1"/>
</dbReference>
<dbReference type="GO" id="GO:0000785">
    <property type="term" value="C:chromatin"/>
    <property type="evidence" value="ECO:0007669"/>
    <property type="project" value="UniProtKB-ARBA"/>
</dbReference>
<evidence type="ECO:0000313" key="11">
    <source>
        <dbReference type="EMBL" id="SVE94436.1"/>
    </source>
</evidence>
<dbReference type="InterPro" id="IPR001739">
    <property type="entry name" value="Methyl_CpG_DNA-bd"/>
</dbReference>
<evidence type="ECO:0000256" key="1">
    <source>
        <dbReference type="ARBA" id="ARBA00004123"/>
    </source>
</evidence>
<dbReference type="SMART" id="SM00391">
    <property type="entry name" value="MBD"/>
    <property type="match status" value="1"/>
</dbReference>
<dbReference type="PANTHER" id="PTHR12396">
    <property type="entry name" value="METHYL-CPG BINDING PROTEIN, MBD"/>
    <property type="match status" value="1"/>
</dbReference>
<evidence type="ECO:0000256" key="3">
    <source>
        <dbReference type="ARBA" id="ARBA00022454"/>
    </source>
</evidence>
<proteinExistence type="evidence at transcript level"/>
<dbReference type="Pfam" id="PF14048">
    <property type="entry name" value="MBD_C"/>
    <property type="match status" value="1"/>
</dbReference>
<keyword evidence="5" id="KW-0805">Transcription regulation</keyword>
<evidence type="ECO:0000256" key="9">
    <source>
        <dbReference type="SAM" id="MobiDB-lite"/>
    </source>
</evidence>
<evidence type="ECO:0000256" key="2">
    <source>
        <dbReference type="ARBA" id="ARBA00004286"/>
    </source>
</evidence>
<evidence type="ECO:0000256" key="5">
    <source>
        <dbReference type="ARBA" id="ARBA00023015"/>
    </source>
</evidence>
<gene>
    <name evidence="11" type="primary">EOG090X0BDJ</name>
</gene>
<dbReference type="InterPro" id="IPR016177">
    <property type="entry name" value="DNA-bd_dom_sf"/>
</dbReference>
<dbReference type="Pfam" id="PF16564">
    <property type="entry name" value="MBDa"/>
    <property type="match status" value="1"/>
</dbReference>
<reference evidence="11" key="1">
    <citation type="submission" date="2018-08" db="EMBL/GenBank/DDBJ databases">
        <authorList>
            <person name="Cornetti L."/>
        </authorList>
    </citation>
    <scope>NUCLEOTIDE SEQUENCE</scope>
    <source>
        <strain evidence="11">OM-SAIQ-clone2</strain>
    </source>
</reference>
<dbReference type="FunFam" id="3.30.890.10:FF:000003">
    <property type="entry name" value="methyl-CpG-binding domain protein 2"/>
    <property type="match status" value="1"/>
</dbReference>
<dbReference type="AlphaFoldDB" id="A0A4Y7NP88"/>
<keyword evidence="4" id="KW-0597">Phosphoprotein</keyword>
<dbReference type="GO" id="GO:0000118">
    <property type="term" value="C:histone deacetylase complex"/>
    <property type="evidence" value="ECO:0007669"/>
    <property type="project" value="UniProtKB-ARBA"/>
</dbReference>